<feature type="domain" description="At1g61320/AtMIF1 LRR" evidence="1">
    <location>
        <begin position="1"/>
        <end position="300"/>
    </location>
</feature>
<dbReference type="SUPFAM" id="SSF52047">
    <property type="entry name" value="RNI-like"/>
    <property type="match status" value="1"/>
</dbReference>
<name>A0A8T0R7I4_PANVG</name>
<gene>
    <name evidence="2" type="ORF">PVAP13_6KG018000</name>
</gene>
<dbReference type="Gene3D" id="3.80.10.10">
    <property type="entry name" value="Ribonuclease Inhibitor"/>
    <property type="match status" value="1"/>
</dbReference>
<dbReference type="InterPro" id="IPR055357">
    <property type="entry name" value="LRR_At1g61320_AtMIF1"/>
</dbReference>
<sequence>MRKLTSLCLHSVHILGDELEYFLSNSPALKRLDLIACHEIICLKIPCMLLQFQCLKVSLCWELRVIESKARNLSSFILEKGPRAIKVSLGETLQMKNLSMVRSGSDFICYARAELPSNMPKLETLSIGSSHERVATPMLPTKFLFLKHLSISPPSYDYFSLISFLDASPSLKTWLLDVRQFSFNPATIEHETIFGGSSQLRQMPEQHHGCLKSMEIKGFYSAKSLVELTCYILKNAKSLVCLKLDTTFGDPKCDILPPGAGCAEWDKDFVMEARRGAMAIRTYIQDKVLPTVKLTAVEHCRLCHPC</sequence>
<dbReference type="Proteomes" id="UP000823388">
    <property type="component" value="Chromosome 6K"/>
</dbReference>
<organism evidence="2 3">
    <name type="scientific">Panicum virgatum</name>
    <name type="common">Blackwell switchgrass</name>
    <dbReference type="NCBI Taxonomy" id="38727"/>
    <lineage>
        <taxon>Eukaryota</taxon>
        <taxon>Viridiplantae</taxon>
        <taxon>Streptophyta</taxon>
        <taxon>Embryophyta</taxon>
        <taxon>Tracheophyta</taxon>
        <taxon>Spermatophyta</taxon>
        <taxon>Magnoliopsida</taxon>
        <taxon>Liliopsida</taxon>
        <taxon>Poales</taxon>
        <taxon>Poaceae</taxon>
        <taxon>PACMAD clade</taxon>
        <taxon>Panicoideae</taxon>
        <taxon>Panicodae</taxon>
        <taxon>Paniceae</taxon>
        <taxon>Panicinae</taxon>
        <taxon>Panicum</taxon>
        <taxon>Panicum sect. Hiantes</taxon>
    </lineage>
</organism>
<dbReference type="PANTHER" id="PTHR34145">
    <property type="entry name" value="OS02G0105600 PROTEIN"/>
    <property type="match status" value="1"/>
</dbReference>
<dbReference type="InterPro" id="IPR053772">
    <property type="entry name" value="At1g61320/At1g61330-like"/>
</dbReference>
<keyword evidence="3" id="KW-1185">Reference proteome</keyword>
<dbReference type="EMBL" id="CM029047">
    <property type="protein sequence ID" value="KAG2581170.1"/>
    <property type="molecule type" value="Genomic_DNA"/>
</dbReference>
<accession>A0A8T0R7I4</accession>
<dbReference type="AlphaFoldDB" id="A0A8T0R7I4"/>
<evidence type="ECO:0000259" key="1">
    <source>
        <dbReference type="Pfam" id="PF23622"/>
    </source>
</evidence>
<reference evidence="2" key="1">
    <citation type="submission" date="2020-05" db="EMBL/GenBank/DDBJ databases">
        <title>WGS assembly of Panicum virgatum.</title>
        <authorList>
            <person name="Lovell J.T."/>
            <person name="Jenkins J."/>
            <person name="Shu S."/>
            <person name="Juenger T.E."/>
            <person name="Schmutz J."/>
        </authorList>
    </citation>
    <scope>NUCLEOTIDE SEQUENCE</scope>
    <source>
        <strain evidence="2">AP13</strain>
    </source>
</reference>
<dbReference type="Pfam" id="PF23622">
    <property type="entry name" value="LRR_At1g61320_AtMIF1"/>
    <property type="match status" value="1"/>
</dbReference>
<evidence type="ECO:0000313" key="2">
    <source>
        <dbReference type="EMBL" id="KAG2581170.1"/>
    </source>
</evidence>
<dbReference type="InterPro" id="IPR032675">
    <property type="entry name" value="LRR_dom_sf"/>
</dbReference>
<dbReference type="PANTHER" id="PTHR34145:SF6">
    <property type="entry name" value="F-BOX DOMAIN-CONTAINING PROTEIN"/>
    <property type="match status" value="1"/>
</dbReference>
<evidence type="ECO:0000313" key="3">
    <source>
        <dbReference type="Proteomes" id="UP000823388"/>
    </source>
</evidence>
<proteinExistence type="predicted"/>
<comment type="caution">
    <text evidence="2">The sequence shown here is derived from an EMBL/GenBank/DDBJ whole genome shotgun (WGS) entry which is preliminary data.</text>
</comment>
<protein>
    <recommendedName>
        <fullName evidence="1">At1g61320/AtMIF1 LRR domain-containing protein</fullName>
    </recommendedName>
</protein>